<name>A0A813F333_POLGL</name>
<reference evidence="2" key="1">
    <citation type="submission" date="2021-02" db="EMBL/GenBank/DDBJ databases">
        <authorList>
            <person name="Dougan E. K."/>
            <person name="Rhodes N."/>
            <person name="Thang M."/>
            <person name="Chan C."/>
        </authorList>
    </citation>
    <scope>NUCLEOTIDE SEQUENCE</scope>
</reference>
<feature type="region of interest" description="Disordered" evidence="1">
    <location>
        <begin position="194"/>
        <end position="213"/>
    </location>
</feature>
<gene>
    <name evidence="2" type="ORF">PGLA1383_LOCUS23861</name>
</gene>
<dbReference type="EMBL" id="CAJNNV010018307">
    <property type="protein sequence ID" value="CAE8605763.1"/>
    <property type="molecule type" value="Genomic_DNA"/>
</dbReference>
<feature type="compositionally biased region" description="Basic and acidic residues" evidence="1">
    <location>
        <begin position="266"/>
        <end position="278"/>
    </location>
</feature>
<evidence type="ECO:0000313" key="3">
    <source>
        <dbReference type="Proteomes" id="UP000654075"/>
    </source>
</evidence>
<dbReference type="Proteomes" id="UP000654075">
    <property type="component" value="Unassembled WGS sequence"/>
</dbReference>
<evidence type="ECO:0000313" key="2">
    <source>
        <dbReference type="EMBL" id="CAE8605763.1"/>
    </source>
</evidence>
<keyword evidence="3" id="KW-1185">Reference proteome</keyword>
<proteinExistence type="predicted"/>
<protein>
    <submittedName>
        <fullName evidence="2">Uncharacterized protein</fullName>
    </submittedName>
</protein>
<organism evidence="2 3">
    <name type="scientific">Polarella glacialis</name>
    <name type="common">Dinoflagellate</name>
    <dbReference type="NCBI Taxonomy" id="89957"/>
    <lineage>
        <taxon>Eukaryota</taxon>
        <taxon>Sar</taxon>
        <taxon>Alveolata</taxon>
        <taxon>Dinophyceae</taxon>
        <taxon>Suessiales</taxon>
        <taxon>Suessiaceae</taxon>
        <taxon>Polarella</taxon>
    </lineage>
</organism>
<comment type="caution">
    <text evidence="2">The sequence shown here is derived from an EMBL/GenBank/DDBJ whole genome shotgun (WGS) entry which is preliminary data.</text>
</comment>
<evidence type="ECO:0000256" key="1">
    <source>
        <dbReference type="SAM" id="MobiDB-lite"/>
    </source>
</evidence>
<accession>A0A813F333</accession>
<feature type="region of interest" description="Disordered" evidence="1">
    <location>
        <begin position="226"/>
        <end position="278"/>
    </location>
</feature>
<sequence>MTVEKMMVVLRRCVKEDRISRFCPEPWEDYASPRKLELFTVLQRAETWLDTNDLLSVEIKEALTAEAAHHTCIRKIFFEAHNDWDEAIFCLKILCNTINGKSHGRCEHYTMWDDDGCGSTCKGTIRALMEKMLGTFTGSESRGYCAVMEKASFEDASAAERGKMAPNAQMANLKGSSGMARRLRGQAWPAVGLEAPPDLRQQQPDGGSQGQGRRCLRLQRHVGHALQRPLDHQRSHGAGRPSQVRAPAVPRDHAQRAAGTDAEAEGQGREGQRGADAA</sequence>
<dbReference type="AlphaFoldDB" id="A0A813F333"/>